<reference evidence="2 3" key="1">
    <citation type="submission" date="2018-06" db="EMBL/GenBank/DDBJ databases">
        <title>Fusarium incarnatum-equiseti species complex species 28.</title>
        <authorList>
            <person name="Gardiner D.M."/>
        </authorList>
    </citation>
    <scope>NUCLEOTIDE SEQUENCE [LARGE SCALE GENOMIC DNA]</scope>
    <source>
        <strain evidence="2 3">FIESC_28</strain>
    </source>
</reference>
<dbReference type="AlphaFoldDB" id="A0A366RV03"/>
<organism evidence="2 3">
    <name type="scientific">Fusarium coffeatum</name>
    <dbReference type="NCBI Taxonomy" id="231269"/>
    <lineage>
        <taxon>Eukaryota</taxon>
        <taxon>Fungi</taxon>
        <taxon>Dikarya</taxon>
        <taxon>Ascomycota</taxon>
        <taxon>Pezizomycotina</taxon>
        <taxon>Sordariomycetes</taxon>
        <taxon>Hypocreomycetidae</taxon>
        <taxon>Hypocreales</taxon>
        <taxon>Nectriaceae</taxon>
        <taxon>Fusarium</taxon>
        <taxon>Fusarium incarnatum-equiseti species complex</taxon>
    </lineage>
</organism>
<gene>
    <name evidence="2" type="ORF">FIESC28_05434</name>
</gene>
<feature type="chain" id="PRO_5016826421" evidence="1">
    <location>
        <begin position="19"/>
        <end position="254"/>
    </location>
</feature>
<feature type="signal peptide" evidence="1">
    <location>
        <begin position="1"/>
        <end position="18"/>
    </location>
</feature>
<name>A0A366RV03_9HYPO</name>
<proteinExistence type="predicted"/>
<keyword evidence="1" id="KW-0732">Signal</keyword>
<protein>
    <submittedName>
        <fullName evidence="2">Uncharacterized protein</fullName>
    </submittedName>
</protein>
<keyword evidence="3" id="KW-1185">Reference proteome</keyword>
<evidence type="ECO:0000256" key="1">
    <source>
        <dbReference type="SAM" id="SignalP"/>
    </source>
</evidence>
<dbReference type="EMBL" id="QKXC01000108">
    <property type="protein sequence ID" value="RBR20155.1"/>
    <property type="molecule type" value="Genomic_DNA"/>
</dbReference>
<dbReference type="OrthoDB" id="5429831at2759"/>
<evidence type="ECO:0000313" key="3">
    <source>
        <dbReference type="Proteomes" id="UP000253153"/>
    </source>
</evidence>
<dbReference type="Proteomes" id="UP000253153">
    <property type="component" value="Unassembled WGS sequence"/>
</dbReference>
<dbReference type="GeneID" id="41994877"/>
<sequence>MHFQRITLGAALLCTVAAIPCSELGFVASETDLMQGIVDSPYDPFDPQGRWEVVKANDCLVRFHTYDAGQDPHSARVTETRWAATPSAVRHTMNHYGGSPGNIMLWLPLTSKAFQYANILPRFISNDHEQVTGQSSIRRERTVLSIILPSGKAKLTEVGPSAPEQEESNENIIQAQSVGAHGVKGTISTDDYAYSHTLIAQYLMRSINWVQLDAYFRRIPEPALPYAWIAAEKANPNECVIIDFRDFISFKIRI</sequence>
<accession>A0A366RV03</accession>
<dbReference type="RefSeq" id="XP_031016464.1">
    <property type="nucleotide sequence ID" value="XM_031159581.1"/>
</dbReference>
<comment type="caution">
    <text evidence="2">The sequence shown here is derived from an EMBL/GenBank/DDBJ whole genome shotgun (WGS) entry which is preliminary data.</text>
</comment>
<evidence type="ECO:0000313" key="2">
    <source>
        <dbReference type="EMBL" id="RBR20155.1"/>
    </source>
</evidence>